<dbReference type="SUPFAM" id="SSF49265">
    <property type="entry name" value="Fibronectin type III"/>
    <property type="match status" value="1"/>
</dbReference>
<keyword evidence="1" id="KW-0326">Glycosidase</keyword>
<keyword evidence="6" id="KW-1185">Reference proteome</keyword>
<evidence type="ECO:0000256" key="2">
    <source>
        <dbReference type="ARBA" id="ARBA00023326"/>
    </source>
</evidence>
<feature type="domain" description="Fibronectin type-III" evidence="4">
    <location>
        <begin position="311"/>
        <end position="395"/>
    </location>
</feature>
<dbReference type="Gene3D" id="2.60.40.10">
    <property type="entry name" value="Immunoglobulins"/>
    <property type="match status" value="1"/>
</dbReference>
<dbReference type="Pfam" id="PF21722">
    <property type="entry name" value="Gly_rich_2"/>
    <property type="match status" value="1"/>
</dbReference>
<sequence>MTAPNQSSPDGSLGIGDFASWQAMTEADAKNKMKIPLSAWNTAQQNIGGTYARGDYTHREVVRLDNRIDEIVVGTEKGQIATFSTSDVWVKPPGATRVIVDVLASSSGGGRSNNGGNGGAYRGGTGGYSGGWTKLEFNPEDLPDEVEVILGGPGAGATSDGSRGSAGGDAAFGVLAVATGGQPAGYGTGNNTFSMRGGTGGSNGNGGTAGSAGSFDPGGKGSPDGSGGRGENGFSVGAGKVGAGSGGGGGGQGAVLGGNGGRGGDGGWPQGPGGGGGAYISFGFAGNGGIGASGAVYVTTIINTAVTVPFPPSDVLVSNISSTSAIVTWAAPTLGVPPVSYEISANGDLAGTSPTTGFNLTNLTPSTPYAVRVRSVDADGQRSNFSMQAVFTTTA</sequence>
<evidence type="ECO:0000256" key="3">
    <source>
        <dbReference type="SAM" id="MobiDB-lite"/>
    </source>
</evidence>
<organism evidence="5 6">
    <name type="scientific">Rhodococcus artemisiae</name>
    <dbReference type="NCBI Taxonomy" id="714159"/>
    <lineage>
        <taxon>Bacteria</taxon>
        <taxon>Bacillati</taxon>
        <taxon>Actinomycetota</taxon>
        <taxon>Actinomycetes</taxon>
        <taxon>Mycobacteriales</taxon>
        <taxon>Nocardiaceae</taxon>
        <taxon>Rhodococcus</taxon>
    </lineage>
</organism>
<dbReference type="SMART" id="SM00060">
    <property type="entry name" value="FN3"/>
    <property type="match status" value="1"/>
</dbReference>
<dbReference type="RefSeq" id="WP_330134215.1">
    <property type="nucleotide sequence ID" value="NZ_JAUTXY010000006.1"/>
</dbReference>
<evidence type="ECO:0000313" key="6">
    <source>
        <dbReference type="Proteomes" id="UP001336020"/>
    </source>
</evidence>
<dbReference type="EMBL" id="JAUTXY010000006">
    <property type="protein sequence ID" value="MEE2058986.1"/>
    <property type="molecule type" value="Genomic_DNA"/>
</dbReference>
<keyword evidence="1" id="KW-0378">Hydrolase</keyword>
<dbReference type="InterPro" id="IPR013783">
    <property type="entry name" value="Ig-like_fold"/>
</dbReference>
<dbReference type="InterPro" id="IPR036116">
    <property type="entry name" value="FN3_sf"/>
</dbReference>
<proteinExistence type="predicted"/>
<reference evidence="5 6" key="1">
    <citation type="submission" date="2023-07" db="EMBL/GenBank/DDBJ databases">
        <authorList>
            <person name="Girao M."/>
            <person name="Carvalho M.F."/>
        </authorList>
    </citation>
    <scope>NUCLEOTIDE SEQUENCE [LARGE SCALE GENOMIC DNA]</scope>
    <source>
        <strain evidence="5 6">YIM65754</strain>
    </source>
</reference>
<gene>
    <name evidence="5" type="ORF">Q7514_15805</name>
</gene>
<name>A0ABU7LBR0_9NOCA</name>
<feature type="compositionally biased region" description="Gly residues" evidence="3">
    <location>
        <begin position="239"/>
        <end position="272"/>
    </location>
</feature>
<dbReference type="InterPro" id="IPR049304">
    <property type="entry name" value="Gly_rich_dom"/>
</dbReference>
<accession>A0ABU7LBR0</accession>
<dbReference type="Proteomes" id="UP001336020">
    <property type="component" value="Unassembled WGS sequence"/>
</dbReference>
<feature type="compositionally biased region" description="Gly residues" evidence="3">
    <location>
        <begin position="197"/>
        <end position="231"/>
    </location>
</feature>
<keyword evidence="2" id="KW-0624">Polysaccharide degradation</keyword>
<keyword evidence="2" id="KW-0119">Carbohydrate metabolism</keyword>
<feature type="region of interest" description="Disordered" evidence="3">
    <location>
        <begin position="197"/>
        <end position="272"/>
    </location>
</feature>
<evidence type="ECO:0000256" key="1">
    <source>
        <dbReference type="ARBA" id="ARBA00023295"/>
    </source>
</evidence>
<evidence type="ECO:0000259" key="4">
    <source>
        <dbReference type="PROSITE" id="PS50853"/>
    </source>
</evidence>
<dbReference type="InterPro" id="IPR003961">
    <property type="entry name" value="FN3_dom"/>
</dbReference>
<dbReference type="CDD" id="cd00063">
    <property type="entry name" value="FN3"/>
    <property type="match status" value="1"/>
</dbReference>
<evidence type="ECO:0000313" key="5">
    <source>
        <dbReference type="EMBL" id="MEE2058986.1"/>
    </source>
</evidence>
<dbReference type="Pfam" id="PF00041">
    <property type="entry name" value="fn3"/>
    <property type="match status" value="1"/>
</dbReference>
<comment type="caution">
    <text evidence="5">The sequence shown here is derived from an EMBL/GenBank/DDBJ whole genome shotgun (WGS) entry which is preliminary data.</text>
</comment>
<protein>
    <submittedName>
        <fullName evidence="5">Fibronectin type III domain-containing protein</fullName>
    </submittedName>
</protein>
<dbReference type="PROSITE" id="PS50853">
    <property type="entry name" value="FN3"/>
    <property type="match status" value="1"/>
</dbReference>